<evidence type="ECO:0000313" key="3">
    <source>
        <dbReference type="Proteomes" id="UP001589610"/>
    </source>
</evidence>
<dbReference type="NCBIfam" id="TIGR03919">
    <property type="entry name" value="T7SS_EccB"/>
    <property type="match status" value="1"/>
</dbReference>
<keyword evidence="1" id="KW-0472">Membrane</keyword>
<comment type="caution">
    <text evidence="2">The sequence shown here is derived from an EMBL/GenBank/DDBJ whole genome shotgun (WGS) entry which is preliminary data.</text>
</comment>
<dbReference type="Pfam" id="PF05108">
    <property type="entry name" value="T7SS_ESX1_EccB"/>
    <property type="match status" value="1"/>
</dbReference>
<accession>A0ABV5TPA0</accession>
<dbReference type="InterPro" id="IPR007795">
    <property type="entry name" value="T7SS_EccB"/>
</dbReference>
<dbReference type="Gene3D" id="3.30.2390.20">
    <property type="entry name" value="Type VII secretion system EccB, repeat 1 domain"/>
    <property type="match status" value="1"/>
</dbReference>
<dbReference type="Proteomes" id="UP001589610">
    <property type="component" value="Unassembled WGS sequence"/>
</dbReference>
<evidence type="ECO:0000256" key="1">
    <source>
        <dbReference type="SAM" id="Phobius"/>
    </source>
</evidence>
<organism evidence="2 3">
    <name type="scientific">Streptosporangium vulgare</name>
    <dbReference type="NCBI Taxonomy" id="46190"/>
    <lineage>
        <taxon>Bacteria</taxon>
        <taxon>Bacillati</taxon>
        <taxon>Actinomycetota</taxon>
        <taxon>Actinomycetes</taxon>
        <taxon>Streptosporangiales</taxon>
        <taxon>Streptosporangiaceae</taxon>
        <taxon>Streptosporangium</taxon>
    </lineage>
</organism>
<dbReference type="PANTHER" id="PTHR40765:SF2">
    <property type="entry name" value="ESX-2 SECRETION SYSTEM ATPASE ECCB2"/>
    <property type="match status" value="1"/>
</dbReference>
<name>A0ABV5TPA0_9ACTN</name>
<gene>
    <name evidence="2" type="primary">eccB</name>
    <name evidence="2" type="ORF">ACFFRH_30990</name>
</gene>
<keyword evidence="3" id="KW-1185">Reference proteome</keyword>
<dbReference type="EMBL" id="JBHMBS010000019">
    <property type="protein sequence ID" value="MFB9679930.1"/>
    <property type="molecule type" value="Genomic_DNA"/>
</dbReference>
<dbReference type="RefSeq" id="WP_344746035.1">
    <property type="nucleotide sequence ID" value="NZ_BAAAWW010000082.1"/>
</dbReference>
<keyword evidence="1" id="KW-0812">Transmembrane</keyword>
<dbReference type="InterPro" id="IPR044857">
    <property type="entry name" value="T7SS_EccB_R1"/>
</dbReference>
<sequence>MQTRRDLYQAHRLMTQRLGMALLQGEPDVPESPMRRHNVATFCGVLVAVLVAVAFGIYGLLKPGGATALTEPGTVIVEEESGATFVYSATRGQMIPVANVTSARLLLGGGQGGQNVAVRTVSTASLARFPRGLMVGIPGAPESLPPRERLVRAPWSACVVEGVDATGTRTPHTSLIGGFPVGGTPIGRDTAMVVEEGSQTWLLWSDRRMRVPQESLRALTEEQPRQVPAAWLNALPIGPDFRAPALAARGRVTRGPDGRRSVAGRIYTVRAVSGGAAKWYVLLPDGLAALTPAQADLLLQDPASKKAYGRAPVRPVEIDAATANGMRRSATRFDPAGLPTAMPRVIAPDPASPVCAVYADTERGSTRARLTVGSTMSIPAPPAGRFDQDSVDQVVLPPGTASLVGVLPGNGRLDAVTSVFLISDQGRRHAVTATESLASLGYTAADVAPLPAHIVHLIPQGPALSRTAAAVPVPVGQP</sequence>
<proteinExistence type="predicted"/>
<keyword evidence="1" id="KW-1133">Transmembrane helix</keyword>
<feature type="transmembrane region" description="Helical" evidence="1">
    <location>
        <begin position="39"/>
        <end position="61"/>
    </location>
</feature>
<protein>
    <submittedName>
        <fullName evidence="2">Type VII secretion protein EccB</fullName>
    </submittedName>
</protein>
<dbReference type="PANTHER" id="PTHR40765">
    <property type="entry name" value="ESX-2 SECRETION SYSTEM ATPASE ECCB2"/>
    <property type="match status" value="1"/>
</dbReference>
<reference evidence="2 3" key="1">
    <citation type="submission" date="2024-09" db="EMBL/GenBank/DDBJ databases">
        <authorList>
            <person name="Sun Q."/>
            <person name="Mori K."/>
        </authorList>
    </citation>
    <scope>NUCLEOTIDE SEQUENCE [LARGE SCALE GENOMIC DNA]</scope>
    <source>
        <strain evidence="2 3">JCM 3028</strain>
    </source>
</reference>
<evidence type="ECO:0000313" key="2">
    <source>
        <dbReference type="EMBL" id="MFB9679930.1"/>
    </source>
</evidence>